<dbReference type="EMBL" id="GBRH01216615">
    <property type="protein sequence ID" value="JAD81280.1"/>
    <property type="molecule type" value="Transcribed_RNA"/>
</dbReference>
<organism evidence="1">
    <name type="scientific">Arundo donax</name>
    <name type="common">Giant reed</name>
    <name type="synonym">Donax arundinaceus</name>
    <dbReference type="NCBI Taxonomy" id="35708"/>
    <lineage>
        <taxon>Eukaryota</taxon>
        <taxon>Viridiplantae</taxon>
        <taxon>Streptophyta</taxon>
        <taxon>Embryophyta</taxon>
        <taxon>Tracheophyta</taxon>
        <taxon>Spermatophyta</taxon>
        <taxon>Magnoliopsida</taxon>
        <taxon>Liliopsida</taxon>
        <taxon>Poales</taxon>
        <taxon>Poaceae</taxon>
        <taxon>PACMAD clade</taxon>
        <taxon>Arundinoideae</taxon>
        <taxon>Arundineae</taxon>
        <taxon>Arundo</taxon>
    </lineage>
</organism>
<sequence>MLPHAGITICDLDRKHKSILQDQPCPGQIITHILCECLLPHFSSKSF</sequence>
<reference evidence="1" key="1">
    <citation type="submission" date="2014-09" db="EMBL/GenBank/DDBJ databases">
        <authorList>
            <person name="Magalhaes I.L.F."/>
            <person name="Oliveira U."/>
            <person name="Santos F.R."/>
            <person name="Vidigal T.H.D.A."/>
            <person name="Brescovit A.D."/>
            <person name="Santos A.J."/>
        </authorList>
    </citation>
    <scope>NUCLEOTIDE SEQUENCE</scope>
    <source>
        <tissue evidence="1">Shoot tissue taken approximately 20 cm above the soil surface</tissue>
    </source>
</reference>
<reference evidence="1" key="2">
    <citation type="journal article" date="2015" name="Data Brief">
        <title>Shoot transcriptome of the giant reed, Arundo donax.</title>
        <authorList>
            <person name="Barrero R.A."/>
            <person name="Guerrero F.D."/>
            <person name="Moolhuijzen P."/>
            <person name="Goolsby J.A."/>
            <person name="Tidwell J."/>
            <person name="Bellgard S.E."/>
            <person name="Bellgard M.I."/>
        </authorList>
    </citation>
    <scope>NUCLEOTIDE SEQUENCE</scope>
    <source>
        <tissue evidence="1">Shoot tissue taken approximately 20 cm above the soil surface</tissue>
    </source>
</reference>
<proteinExistence type="predicted"/>
<name>A0A0A9D6K9_ARUDO</name>
<accession>A0A0A9D6K9</accession>
<evidence type="ECO:0000313" key="1">
    <source>
        <dbReference type="EMBL" id="JAD81280.1"/>
    </source>
</evidence>
<dbReference type="AlphaFoldDB" id="A0A0A9D6K9"/>
<protein>
    <submittedName>
        <fullName evidence="1">Uncharacterized protein</fullName>
    </submittedName>
</protein>